<reference evidence="3 4" key="1">
    <citation type="journal article" date="2010" name="Proc. Natl. Acad. Sci. U.S.A.">
        <title>Insights into evolution of multicellular fungi from the assembled chromosomes of the mushroom Coprinopsis cinerea (Coprinus cinereus).</title>
        <authorList>
            <person name="Stajich J.E."/>
            <person name="Wilke S.K."/>
            <person name="Ahren D."/>
            <person name="Au C.H."/>
            <person name="Birren B.W."/>
            <person name="Borodovsky M."/>
            <person name="Burns C."/>
            <person name="Canback B."/>
            <person name="Casselton L.A."/>
            <person name="Cheng C.K."/>
            <person name="Deng J."/>
            <person name="Dietrich F.S."/>
            <person name="Fargo D.C."/>
            <person name="Farman M.L."/>
            <person name="Gathman A.C."/>
            <person name="Goldberg J."/>
            <person name="Guigo R."/>
            <person name="Hoegger P.J."/>
            <person name="Hooker J.B."/>
            <person name="Huggins A."/>
            <person name="James T.Y."/>
            <person name="Kamada T."/>
            <person name="Kilaru S."/>
            <person name="Kodira C."/>
            <person name="Kues U."/>
            <person name="Kupfer D."/>
            <person name="Kwan H.S."/>
            <person name="Lomsadze A."/>
            <person name="Li W."/>
            <person name="Lilly W.W."/>
            <person name="Ma L.J."/>
            <person name="Mackey A.J."/>
            <person name="Manning G."/>
            <person name="Martin F."/>
            <person name="Muraguchi H."/>
            <person name="Natvig D.O."/>
            <person name="Palmerini H."/>
            <person name="Ramesh M.A."/>
            <person name="Rehmeyer C.J."/>
            <person name="Roe B.A."/>
            <person name="Shenoy N."/>
            <person name="Stanke M."/>
            <person name="Ter-Hovhannisyan V."/>
            <person name="Tunlid A."/>
            <person name="Velagapudi R."/>
            <person name="Vision T.J."/>
            <person name="Zeng Q."/>
            <person name="Zolan M.E."/>
            <person name="Pukkila P.J."/>
        </authorList>
    </citation>
    <scope>NUCLEOTIDE SEQUENCE [LARGE SCALE GENOMIC DNA]</scope>
    <source>
        <strain evidence="4">Okayama-7 / 130 / ATCC MYA-4618 / FGSC 9003</strain>
    </source>
</reference>
<protein>
    <submittedName>
        <fullName evidence="3">Uncharacterized protein</fullName>
    </submittedName>
</protein>
<dbReference type="GO" id="GO:0051879">
    <property type="term" value="F:Hsp90 protein binding"/>
    <property type="evidence" value="ECO:0007669"/>
    <property type="project" value="TreeGrafter"/>
</dbReference>
<keyword evidence="4" id="KW-1185">Reference proteome</keyword>
<keyword evidence="2" id="KW-0802">TPR repeat</keyword>
<dbReference type="EMBL" id="AACS02000002">
    <property type="protein sequence ID" value="EAU88152.1"/>
    <property type="molecule type" value="Genomic_DNA"/>
</dbReference>
<dbReference type="OMA" id="WAFESED"/>
<dbReference type="InterPro" id="IPR011990">
    <property type="entry name" value="TPR-like_helical_dom_sf"/>
</dbReference>
<comment type="caution">
    <text evidence="3">The sequence shown here is derived from an EMBL/GenBank/DDBJ whole genome shotgun (WGS) entry which is preliminary data.</text>
</comment>
<dbReference type="AlphaFoldDB" id="A8NGV1"/>
<proteinExistence type="predicted"/>
<name>A8NGV1_COPC7</name>
<organism evidence="3 4">
    <name type="scientific">Coprinopsis cinerea (strain Okayama-7 / 130 / ATCC MYA-4618 / FGSC 9003)</name>
    <name type="common">Inky cap fungus</name>
    <name type="synonym">Hormographiella aspergillata</name>
    <dbReference type="NCBI Taxonomy" id="240176"/>
    <lineage>
        <taxon>Eukaryota</taxon>
        <taxon>Fungi</taxon>
        <taxon>Dikarya</taxon>
        <taxon>Basidiomycota</taxon>
        <taxon>Agaricomycotina</taxon>
        <taxon>Agaricomycetes</taxon>
        <taxon>Agaricomycetidae</taxon>
        <taxon>Agaricales</taxon>
        <taxon>Agaricineae</taxon>
        <taxon>Psathyrellaceae</taxon>
        <taxon>Coprinopsis</taxon>
    </lineage>
</organism>
<accession>A8NGV1</accession>
<evidence type="ECO:0000256" key="1">
    <source>
        <dbReference type="ARBA" id="ARBA00022737"/>
    </source>
</evidence>
<dbReference type="InterPro" id="IPR003006">
    <property type="entry name" value="Ig/MHC_CS"/>
</dbReference>
<dbReference type="PANTHER" id="PTHR22904:SF523">
    <property type="entry name" value="STRESS-INDUCED-PHOSPHOPROTEIN 1"/>
    <property type="match status" value="1"/>
</dbReference>
<evidence type="ECO:0000313" key="3">
    <source>
        <dbReference type="EMBL" id="EAU88152.1"/>
    </source>
</evidence>
<dbReference type="RefSeq" id="XP_001833607.1">
    <property type="nucleotide sequence ID" value="XM_001833555.2"/>
</dbReference>
<dbReference type="STRING" id="240176.A8NGV1"/>
<keyword evidence="1" id="KW-0677">Repeat</keyword>
<evidence type="ECO:0000313" key="4">
    <source>
        <dbReference type="Proteomes" id="UP000001861"/>
    </source>
</evidence>
<dbReference type="OrthoDB" id="2942533at2759"/>
<dbReference type="InParanoid" id="A8NGV1"/>
<dbReference type="SUPFAM" id="SSF48452">
    <property type="entry name" value="TPR-like"/>
    <property type="match status" value="1"/>
</dbReference>
<dbReference type="KEGG" id="cci:CC1G_03824"/>
<gene>
    <name evidence="3" type="ORF">CC1G_03824</name>
</gene>
<dbReference type="Gene3D" id="1.25.40.10">
    <property type="entry name" value="Tetratricopeptide repeat domain"/>
    <property type="match status" value="1"/>
</dbReference>
<dbReference type="PANTHER" id="PTHR22904">
    <property type="entry name" value="TPR REPEAT CONTAINING PROTEIN"/>
    <property type="match status" value="1"/>
</dbReference>
<dbReference type="GeneID" id="6010105"/>
<dbReference type="Proteomes" id="UP000001861">
    <property type="component" value="Unassembled WGS sequence"/>
</dbReference>
<dbReference type="VEuPathDB" id="FungiDB:CC1G_03824"/>
<dbReference type="PROSITE" id="PS00290">
    <property type="entry name" value="IG_MHC"/>
    <property type="match status" value="1"/>
</dbReference>
<dbReference type="eggNOG" id="ENOG502SNTQ">
    <property type="taxonomic scope" value="Eukaryota"/>
</dbReference>
<sequence>MAPPRGTETSQAGGLDEAFLMSIVDKIPKNPVTGKVEMTDIMRYLENNPEEMNQLIGQVDSEGSSSQTLEDLSGFDFKSLAKEIKKNDVWILQMDPFGYADENDQPVEAENVHTVPGARPVFLFYCYDTREVYRCTVQHVGLPTSDFVLKVIQQAMAKPLTPSKPALPELLIISSRLAQQAEGLRPFLDSLPKPFRWRLETREEAQAVADGVFDLNKKNYKAYMERAEKAKASGNKAFVSKDRDSALKAYTTAIEALEDAVGEAASDEEEKKAKQFLAVCFANRAATHLLPGALCDPEKALKDGKNSEKADPLYVKGYIRQATACQRLGRTHEAREAITRALRKKELENDSGLVDKLIELTTDGKGLSNDEAVFKQWMLDIMITDKKTGDLLHGLGGEWKRRISAQFKIWRPRGPNGDSERA</sequence>
<evidence type="ECO:0000256" key="2">
    <source>
        <dbReference type="ARBA" id="ARBA00022803"/>
    </source>
</evidence>